<dbReference type="VEuPathDB" id="FungiDB:I303_07563"/>
<dbReference type="PANTHER" id="PTHR48022:SF52">
    <property type="entry name" value="SUGAR TRANSPORTER, PUTATIVE-RELATED"/>
    <property type="match status" value="1"/>
</dbReference>
<feature type="domain" description="Major facilitator superfamily (MFS) profile" evidence="8">
    <location>
        <begin position="29"/>
        <end position="467"/>
    </location>
</feature>
<dbReference type="InterPro" id="IPR005829">
    <property type="entry name" value="Sugar_transporter_CS"/>
</dbReference>
<evidence type="ECO:0000256" key="6">
    <source>
        <dbReference type="ARBA" id="ARBA00023136"/>
    </source>
</evidence>
<feature type="transmembrane region" description="Helical" evidence="7">
    <location>
        <begin position="97"/>
        <end position="116"/>
    </location>
</feature>
<comment type="subcellular location">
    <subcellularLocation>
        <location evidence="1">Membrane</location>
        <topology evidence="1">Multi-pass membrane protein</topology>
    </subcellularLocation>
</comment>
<protein>
    <recommendedName>
        <fullName evidence="8">Major facilitator superfamily (MFS) profile domain-containing protein</fullName>
    </recommendedName>
</protein>
<reference evidence="9" key="1">
    <citation type="submission" date="2013-07" db="EMBL/GenBank/DDBJ databases">
        <title>The Genome Sequence of Cryptococcus dejecticola CBS10117.</title>
        <authorList>
            <consortium name="The Broad Institute Genome Sequencing Platform"/>
            <person name="Cuomo C."/>
            <person name="Litvintseva A."/>
            <person name="Chen Y."/>
            <person name="Heitman J."/>
            <person name="Sun S."/>
            <person name="Springer D."/>
            <person name="Dromer F."/>
            <person name="Young S.K."/>
            <person name="Zeng Q."/>
            <person name="Gargeya S."/>
            <person name="Fitzgerald M."/>
            <person name="Abouelleil A."/>
            <person name="Alvarado L."/>
            <person name="Berlin A.M."/>
            <person name="Chapman S.B."/>
            <person name="Dewar J."/>
            <person name="Goldberg J."/>
            <person name="Griggs A."/>
            <person name="Gujja S."/>
            <person name="Hansen M."/>
            <person name="Howarth C."/>
            <person name="Imamovic A."/>
            <person name="Larimer J."/>
            <person name="McCowan C."/>
            <person name="Murphy C."/>
            <person name="Pearson M."/>
            <person name="Priest M."/>
            <person name="Roberts A."/>
            <person name="Saif S."/>
            <person name="Shea T."/>
            <person name="Sykes S."/>
            <person name="Wortman J."/>
            <person name="Nusbaum C."/>
            <person name="Birren B."/>
        </authorList>
    </citation>
    <scope>NUCLEOTIDE SEQUENCE [LARGE SCALE GENOMIC DNA]</scope>
    <source>
        <strain evidence="9">CBS 10117</strain>
    </source>
</reference>
<keyword evidence="5 7" id="KW-1133">Transmembrane helix</keyword>
<dbReference type="AlphaFoldDB" id="A0A1A5ZV18"/>
<evidence type="ECO:0000256" key="2">
    <source>
        <dbReference type="ARBA" id="ARBA00010992"/>
    </source>
</evidence>
<feature type="transmembrane region" description="Helical" evidence="7">
    <location>
        <begin position="444"/>
        <end position="463"/>
    </location>
</feature>
<dbReference type="Pfam" id="PF00083">
    <property type="entry name" value="Sugar_tr"/>
    <property type="match status" value="1"/>
</dbReference>
<feature type="transmembrane region" description="Helical" evidence="7">
    <location>
        <begin position="26"/>
        <end position="42"/>
    </location>
</feature>
<sequence>MTKAHFLDIPNNTAAAWWKDPGLRKNVFHCLGCCFCVFYLGYDQSLLTGLQAVPQWNAFFGSPSGNKLGLIAASIFLPSIVTAFIGDYIAYRHGRRWAIWIGSILIFIGALVNALATNLGMFIGGRVILGSGGALTKVGAPSLLQEIAHPRLRPSMAGLYYGFYYTGSLTSACLCIAGLYIPGNWGWRFPAIVQILGPSIVLAITVTAPESPRFLIKMGKNEQAMRVLTKYHANGATNDPLVQWEYEEIVAALHEEELRPKSSYMDFFRTRGNRLRLAAVISLSFGTNWVGNGLVSYYLSPVLKSVGVTQPVQITGINAGLAFWNLCVAVITGLNIDRFGRRPLAFTSIGGMFCSYAIVMALSAAFAQHHNQSAGLAAIPFLFLFYVGFYTLFWTPVPYPYSAEILPYSLRSKGLAIFTSVQNIANAFNQFVNPIALKAIAWRYYAVYLAVLAVYFVIAFVLYRESKNLTLEEISVLYDYPLRGGREQARQALQRQVAHEASDKHGDAKGDFEHAERV</sequence>
<keyword evidence="3" id="KW-0813">Transport</keyword>
<feature type="transmembrane region" description="Helical" evidence="7">
    <location>
        <begin position="344"/>
        <end position="367"/>
    </location>
</feature>
<feature type="transmembrane region" description="Helical" evidence="7">
    <location>
        <begin position="161"/>
        <end position="181"/>
    </location>
</feature>
<dbReference type="PROSITE" id="PS00216">
    <property type="entry name" value="SUGAR_TRANSPORT_1"/>
    <property type="match status" value="1"/>
</dbReference>
<dbReference type="GO" id="GO:0016020">
    <property type="term" value="C:membrane"/>
    <property type="evidence" value="ECO:0007669"/>
    <property type="project" value="UniProtKB-SubCell"/>
</dbReference>
<dbReference type="InterPro" id="IPR005828">
    <property type="entry name" value="MFS_sugar_transport-like"/>
</dbReference>
<evidence type="ECO:0000256" key="1">
    <source>
        <dbReference type="ARBA" id="ARBA00004141"/>
    </source>
</evidence>
<gene>
    <name evidence="9" type="ORF">I303_07563</name>
</gene>
<dbReference type="InterPro" id="IPR020846">
    <property type="entry name" value="MFS_dom"/>
</dbReference>
<dbReference type="PROSITE" id="PS50850">
    <property type="entry name" value="MFS"/>
    <property type="match status" value="1"/>
</dbReference>
<dbReference type="GO" id="GO:0005351">
    <property type="term" value="F:carbohydrate:proton symporter activity"/>
    <property type="evidence" value="ECO:0007669"/>
    <property type="project" value="TreeGrafter"/>
</dbReference>
<evidence type="ECO:0000256" key="7">
    <source>
        <dbReference type="SAM" id="Phobius"/>
    </source>
</evidence>
<dbReference type="FunFam" id="1.20.1250.20:FF:000134">
    <property type="entry name" value="MFS sugar transporter protein"/>
    <property type="match status" value="1"/>
</dbReference>
<evidence type="ECO:0000259" key="8">
    <source>
        <dbReference type="PROSITE" id="PS50850"/>
    </source>
</evidence>
<organism evidence="9">
    <name type="scientific">Kwoniella dejecticola CBS 10117</name>
    <dbReference type="NCBI Taxonomy" id="1296121"/>
    <lineage>
        <taxon>Eukaryota</taxon>
        <taxon>Fungi</taxon>
        <taxon>Dikarya</taxon>
        <taxon>Basidiomycota</taxon>
        <taxon>Agaricomycotina</taxon>
        <taxon>Tremellomycetes</taxon>
        <taxon>Tremellales</taxon>
        <taxon>Cryptococcaceae</taxon>
        <taxon>Kwoniella</taxon>
    </lineage>
</organism>
<feature type="transmembrane region" description="Helical" evidence="7">
    <location>
        <begin position="373"/>
        <end position="393"/>
    </location>
</feature>
<dbReference type="Gene3D" id="1.20.1250.20">
    <property type="entry name" value="MFS general substrate transporter like domains"/>
    <property type="match status" value="1"/>
</dbReference>
<comment type="similarity">
    <text evidence="2">Belongs to the major facilitator superfamily. Sugar transporter (TC 2.A.1.1) family.</text>
</comment>
<evidence type="ECO:0000256" key="5">
    <source>
        <dbReference type="ARBA" id="ARBA00022989"/>
    </source>
</evidence>
<evidence type="ECO:0000256" key="3">
    <source>
        <dbReference type="ARBA" id="ARBA00022448"/>
    </source>
</evidence>
<dbReference type="InterPro" id="IPR050360">
    <property type="entry name" value="MFS_Sugar_Transporters"/>
</dbReference>
<dbReference type="SUPFAM" id="SSF103473">
    <property type="entry name" value="MFS general substrate transporter"/>
    <property type="match status" value="1"/>
</dbReference>
<feature type="transmembrane region" description="Helical" evidence="7">
    <location>
        <begin position="311"/>
        <end position="332"/>
    </location>
</feature>
<keyword evidence="6 7" id="KW-0472">Membrane</keyword>
<feature type="transmembrane region" description="Helical" evidence="7">
    <location>
        <begin position="187"/>
        <end position="208"/>
    </location>
</feature>
<accession>A0A1A5ZV18</accession>
<dbReference type="InterPro" id="IPR036259">
    <property type="entry name" value="MFS_trans_sf"/>
</dbReference>
<proteinExistence type="inferred from homology"/>
<feature type="transmembrane region" description="Helical" evidence="7">
    <location>
        <begin position="68"/>
        <end position="90"/>
    </location>
</feature>
<dbReference type="PANTHER" id="PTHR48022">
    <property type="entry name" value="PLASTIDIC GLUCOSE TRANSPORTER 4"/>
    <property type="match status" value="1"/>
</dbReference>
<evidence type="ECO:0000256" key="4">
    <source>
        <dbReference type="ARBA" id="ARBA00022692"/>
    </source>
</evidence>
<keyword evidence="4 7" id="KW-0812">Transmembrane</keyword>
<feature type="transmembrane region" description="Helical" evidence="7">
    <location>
        <begin position="277"/>
        <end position="299"/>
    </location>
</feature>
<dbReference type="EMBL" id="KI894036">
    <property type="protein sequence ID" value="OBR81653.1"/>
    <property type="molecule type" value="Genomic_DNA"/>
</dbReference>
<name>A0A1A5ZV18_9TREE</name>
<evidence type="ECO:0000313" key="9">
    <source>
        <dbReference type="EMBL" id="OBR81653.1"/>
    </source>
</evidence>
<dbReference type="OrthoDB" id="2559802at2759"/>